<name>A0A2P6PCB3_ROSCH</name>
<evidence type="ECO:0000313" key="2">
    <source>
        <dbReference type="EMBL" id="PRQ19559.1"/>
    </source>
</evidence>
<dbReference type="Proteomes" id="UP000238479">
    <property type="component" value="Chromosome 7"/>
</dbReference>
<feature type="signal peptide" evidence="1">
    <location>
        <begin position="1"/>
        <end position="21"/>
    </location>
</feature>
<keyword evidence="1" id="KW-0732">Signal</keyword>
<dbReference type="GO" id="GO:0004364">
    <property type="term" value="F:glutathione transferase activity"/>
    <property type="evidence" value="ECO:0007669"/>
    <property type="project" value="UniProtKB-EC"/>
</dbReference>
<keyword evidence="2" id="KW-0808">Transferase</keyword>
<dbReference type="InterPro" id="IPR044617">
    <property type="entry name" value="TCHQD"/>
</dbReference>
<gene>
    <name evidence="2" type="ORF">RchiOBHm_Chr7g0218491</name>
</gene>
<reference evidence="2 3" key="1">
    <citation type="journal article" date="2018" name="Nat. Genet.">
        <title>The Rosa genome provides new insights in the design of modern roses.</title>
        <authorList>
            <person name="Bendahmane M."/>
        </authorList>
    </citation>
    <scope>NUCLEOTIDE SEQUENCE [LARGE SCALE GENOMIC DNA]</scope>
    <source>
        <strain evidence="3">cv. Old Blush</strain>
    </source>
</reference>
<protein>
    <submittedName>
        <fullName evidence="2">Putative glutathione transferase</fullName>
        <ecNumber evidence="2">2.5.1.18</ecNumber>
    </submittedName>
</protein>
<organism evidence="2 3">
    <name type="scientific">Rosa chinensis</name>
    <name type="common">China rose</name>
    <dbReference type="NCBI Taxonomy" id="74649"/>
    <lineage>
        <taxon>Eukaryota</taxon>
        <taxon>Viridiplantae</taxon>
        <taxon>Streptophyta</taxon>
        <taxon>Embryophyta</taxon>
        <taxon>Tracheophyta</taxon>
        <taxon>Spermatophyta</taxon>
        <taxon>Magnoliopsida</taxon>
        <taxon>eudicotyledons</taxon>
        <taxon>Gunneridae</taxon>
        <taxon>Pentapetalae</taxon>
        <taxon>rosids</taxon>
        <taxon>fabids</taxon>
        <taxon>Rosales</taxon>
        <taxon>Rosaceae</taxon>
        <taxon>Rosoideae</taxon>
        <taxon>Rosoideae incertae sedis</taxon>
        <taxon>Rosa</taxon>
    </lineage>
</organism>
<dbReference type="PANTHER" id="PTHR45374">
    <property type="entry name" value="GLUTATHIONE S-TRANSFERASE TCHQD"/>
    <property type="match status" value="1"/>
</dbReference>
<dbReference type="AlphaFoldDB" id="A0A2P6PCB3"/>
<sequence>MPRCVGFFGLSGLLLFRLRHSQRVRLALEEKGIGDTSFHLDPVTGRNMNASSQSNCNTPVTEWMDRIQQWNPKFFTLDHIPDKYFRSVSKFLRRVVMARMEESPDLAGAYHGKLQEVYGSMAQKTSGKTQKCFDTGKRTSNKTA</sequence>
<keyword evidence="3" id="KW-1185">Reference proteome</keyword>
<dbReference type="PANTHER" id="PTHR45374:SF1">
    <property type="entry name" value="GLUTATHIONE S-TRANSFERASE TCHQD"/>
    <property type="match status" value="1"/>
</dbReference>
<dbReference type="EMBL" id="PDCK01000045">
    <property type="protein sequence ID" value="PRQ19559.1"/>
    <property type="molecule type" value="Genomic_DNA"/>
</dbReference>
<proteinExistence type="predicted"/>
<comment type="caution">
    <text evidence="2">The sequence shown here is derived from an EMBL/GenBank/DDBJ whole genome shotgun (WGS) entry which is preliminary data.</text>
</comment>
<accession>A0A2P6PCB3</accession>
<dbReference type="STRING" id="74649.A0A2P6PCB3"/>
<feature type="chain" id="PRO_5015108661" evidence="1">
    <location>
        <begin position="22"/>
        <end position="144"/>
    </location>
</feature>
<dbReference type="EC" id="2.5.1.18" evidence="2"/>
<dbReference type="Gramene" id="PRQ19559">
    <property type="protein sequence ID" value="PRQ19559"/>
    <property type="gene ID" value="RchiOBHm_Chr7g0218491"/>
</dbReference>
<evidence type="ECO:0000313" key="3">
    <source>
        <dbReference type="Proteomes" id="UP000238479"/>
    </source>
</evidence>
<evidence type="ECO:0000256" key="1">
    <source>
        <dbReference type="SAM" id="SignalP"/>
    </source>
</evidence>